<comment type="caution">
    <text evidence="3">The sequence shown here is derived from an EMBL/GenBank/DDBJ whole genome shotgun (WGS) entry which is preliminary data.</text>
</comment>
<organism evidence="3 4">
    <name type="scientific">Polyplax serrata</name>
    <name type="common">Common mouse louse</name>
    <dbReference type="NCBI Taxonomy" id="468196"/>
    <lineage>
        <taxon>Eukaryota</taxon>
        <taxon>Metazoa</taxon>
        <taxon>Ecdysozoa</taxon>
        <taxon>Arthropoda</taxon>
        <taxon>Hexapoda</taxon>
        <taxon>Insecta</taxon>
        <taxon>Pterygota</taxon>
        <taxon>Neoptera</taxon>
        <taxon>Paraneoptera</taxon>
        <taxon>Psocodea</taxon>
        <taxon>Troctomorpha</taxon>
        <taxon>Phthiraptera</taxon>
        <taxon>Anoplura</taxon>
        <taxon>Polyplacidae</taxon>
        <taxon>Polyplax</taxon>
    </lineage>
</organism>
<feature type="transmembrane region" description="Helical" evidence="2">
    <location>
        <begin position="20"/>
        <end position="45"/>
    </location>
</feature>
<sequence>MGAQSSFLFSEYHLDESQVTAITATLIIILVIVVFIFISVFGYVLDVDFKNCIDDHFGRNQRRMERMLRGGSLGRNLIRNLGEGFNDQLERPPCVTEVQEEADGKYTGSNEDGSRVSLRFSSWKIPQGSLSRVLSFKQNRQFSFPNYKSYVRPIQSPTSSEYGSIVSSFSYRASSPPEFGRPSTPSSVVESDAVTRNFIPKRKRKHRRAKSIGDIAVSPV</sequence>
<accession>A0AAN8RZ09</accession>
<proteinExistence type="predicted"/>
<evidence type="ECO:0000256" key="2">
    <source>
        <dbReference type="SAM" id="Phobius"/>
    </source>
</evidence>
<keyword evidence="2" id="KW-0472">Membrane</keyword>
<reference evidence="3 4" key="1">
    <citation type="submission" date="2023-10" db="EMBL/GenBank/DDBJ databases">
        <title>Genomes of two closely related lineages of the louse Polyplax serrata with different host specificities.</title>
        <authorList>
            <person name="Martinu J."/>
            <person name="Tarabai H."/>
            <person name="Stefka J."/>
            <person name="Hypsa V."/>
        </authorList>
    </citation>
    <scope>NUCLEOTIDE SEQUENCE [LARGE SCALE GENOMIC DNA]</scope>
    <source>
        <strain evidence="3">HR10_N</strain>
    </source>
</reference>
<feature type="compositionally biased region" description="Basic residues" evidence="1">
    <location>
        <begin position="201"/>
        <end position="210"/>
    </location>
</feature>
<dbReference type="AlphaFoldDB" id="A0AAN8RZ09"/>
<gene>
    <name evidence="3" type="ORF">RUM43_013676</name>
</gene>
<keyword evidence="2" id="KW-1133">Transmembrane helix</keyword>
<keyword evidence="2" id="KW-0812">Transmembrane</keyword>
<evidence type="ECO:0000313" key="4">
    <source>
        <dbReference type="Proteomes" id="UP001372834"/>
    </source>
</evidence>
<name>A0AAN8RZ09_POLSC</name>
<evidence type="ECO:0000256" key="1">
    <source>
        <dbReference type="SAM" id="MobiDB-lite"/>
    </source>
</evidence>
<feature type="region of interest" description="Disordered" evidence="1">
    <location>
        <begin position="201"/>
        <end position="220"/>
    </location>
</feature>
<protein>
    <submittedName>
        <fullName evidence="3">Uncharacterized protein</fullName>
    </submittedName>
</protein>
<dbReference type="Proteomes" id="UP001372834">
    <property type="component" value="Unassembled WGS sequence"/>
</dbReference>
<evidence type="ECO:0000313" key="3">
    <source>
        <dbReference type="EMBL" id="KAK6618483.1"/>
    </source>
</evidence>
<dbReference type="EMBL" id="JAWJWE010000042">
    <property type="protein sequence ID" value="KAK6618483.1"/>
    <property type="molecule type" value="Genomic_DNA"/>
</dbReference>